<keyword evidence="8" id="KW-0812">Transmembrane</keyword>
<proteinExistence type="predicted"/>
<evidence type="ECO:0000256" key="4">
    <source>
        <dbReference type="ARBA" id="ARBA00022553"/>
    </source>
</evidence>
<dbReference type="InterPro" id="IPR003661">
    <property type="entry name" value="HisK_dim/P_dom"/>
</dbReference>
<comment type="catalytic activity">
    <reaction evidence="1">
        <text>ATP + protein L-histidine = ADP + protein N-phospho-L-histidine.</text>
        <dbReference type="EC" id="2.7.13.3"/>
    </reaction>
</comment>
<organism evidence="10 11">
    <name type="scientific">Mordavella massiliensis</name>
    <dbReference type="NCBI Taxonomy" id="1871024"/>
    <lineage>
        <taxon>Bacteria</taxon>
        <taxon>Bacillati</taxon>
        <taxon>Bacillota</taxon>
        <taxon>Clostridia</taxon>
        <taxon>Eubacteriales</taxon>
        <taxon>Clostridiaceae</taxon>
        <taxon>Mordavella</taxon>
    </lineage>
</organism>
<dbReference type="GO" id="GO:0005886">
    <property type="term" value="C:plasma membrane"/>
    <property type="evidence" value="ECO:0007669"/>
    <property type="project" value="TreeGrafter"/>
</dbReference>
<dbReference type="CDD" id="cd00082">
    <property type="entry name" value="HisKA"/>
    <property type="match status" value="1"/>
</dbReference>
<dbReference type="CDD" id="cd00075">
    <property type="entry name" value="HATPase"/>
    <property type="match status" value="1"/>
</dbReference>
<dbReference type="InterPro" id="IPR004358">
    <property type="entry name" value="Sig_transdc_His_kin-like_C"/>
</dbReference>
<evidence type="ECO:0000256" key="3">
    <source>
        <dbReference type="ARBA" id="ARBA00012438"/>
    </source>
</evidence>
<gene>
    <name evidence="10" type="ORF">H6A20_03595</name>
</gene>
<dbReference type="InterPro" id="IPR003594">
    <property type="entry name" value="HATPase_dom"/>
</dbReference>
<dbReference type="SMART" id="SM00387">
    <property type="entry name" value="HATPase_c"/>
    <property type="match status" value="1"/>
</dbReference>
<dbReference type="InterPro" id="IPR005467">
    <property type="entry name" value="His_kinase_dom"/>
</dbReference>
<evidence type="ECO:0000259" key="9">
    <source>
        <dbReference type="PROSITE" id="PS50109"/>
    </source>
</evidence>
<evidence type="ECO:0000313" key="11">
    <source>
        <dbReference type="Proteomes" id="UP000705508"/>
    </source>
</evidence>
<dbReference type="FunFam" id="3.30.565.10:FF:000006">
    <property type="entry name" value="Sensor histidine kinase WalK"/>
    <property type="match status" value="1"/>
</dbReference>
<dbReference type="SMART" id="SM00388">
    <property type="entry name" value="HisKA"/>
    <property type="match status" value="1"/>
</dbReference>
<comment type="subcellular location">
    <subcellularLocation>
        <location evidence="2">Membrane</location>
    </subcellularLocation>
</comment>
<evidence type="ECO:0000256" key="5">
    <source>
        <dbReference type="ARBA" id="ARBA00022679"/>
    </source>
</evidence>
<dbReference type="Gene3D" id="6.10.340.10">
    <property type="match status" value="1"/>
</dbReference>
<dbReference type="GO" id="GO:0016036">
    <property type="term" value="P:cellular response to phosphate starvation"/>
    <property type="evidence" value="ECO:0007669"/>
    <property type="project" value="TreeGrafter"/>
</dbReference>
<keyword evidence="8" id="KW-0472">Membrane</keyword>
<dbReference type="Pfam" id="PF00512">
    <property type="entry name" value="HisKA"/>
    <property type="match status" value="1"/>
</dbReference>
<keyword evidence="4" id="KW-0597">Phosphoprotein</keyword>
<dbReference type="SUPFAM" id="SSF55874">
    <property type="entry name" value="ATPase domain of HSP90 chaperone/DNA topoisomerase II/histidine kinase"/>
    <property type="match status" value="1"/>
</dbReference>
<dbReference type="Gene3D" id="1.10.287.130">
    <property type="match status" value="1"/>
</dbReference>
<dbReference type="Proteomes" id="UP000705508">
    <property type="component" value="Unassembled WGS sequence"/>
</dbReference>
<dbReference type="PANTHER" id="PTHR45453:SF1">
    <property type="entry name" value="PHOSPHATE REGULON SENSOR PROTEIN PHOR"/>
    <property type="match status" value="1"/>
</dbReference>
<evidence type="ECO:0000256" key="8">
    <source>
        <dbReference type="SAM" id="Phobius"/>
    </source>
</evidence>
<feature type="domain" description="Histidine kinase" evidence="9">
    <location>
        <begin position="293"/>
        <end position="510"/>
    </location>
</feature>
<protein>
    <recommendedName>
        <fullName evidence="3">histidine kinase</fullName>
        <ecNumber evidence="3">2.7.13.3</ecNumber>
    </recommendedName>
</protein>
<dbReference type="PROSITE" id="PS50109">
    <property type="entry name" value="HIS_KIN"/>
    <property type="match status" value="1"/>
</dbReference>
<dbReference type="PRINTS" id="PR00344">
    <property type="entry name" value="BCTRLSENSOR"/>
</dbReference>
<comment type="caution">
    <text evidence="10">The sequence shown here is derived from an EMBL/GenBank/DDBJ whole genome shotgun (WGS) entry which is preliminary data.</text>
</comment>
<dbReference type="AlphaFoldDB" id="A0A938XBN6"/>
<sequence>MCARWTYISEGSGRRSRRIRAIRNTCTRSGELVTISGVRVYFRNHFLKSLKFRIIFLFMAVGILPCIVLKAIILESYENRAVDVQTARLQNQCKILSDQIGAGGYADAQMPETLLVELTHLADVYNGRILLVNGQYEITEDTFDLDTGKILVSENVMQCFEGKETKIYDAKQRYIEVTCPVYAPDGSRVAGVLLTSIPADFVLESLDALNHIAWVAVGVIALLVATLAAALGPVMVRPFARITSSIEAVNEGYDANYLHENAYTETTLISEAFNKMLGRLKTLDDSRQEFVANVSHELKTPITSMKVLADSLLGQEDVPVGLYREFMGDLSEEIEREDKIINDLLSLVKMDKTASALDVKQTNINELVERILKRLQPIAAAANVEVVFESFRPVNAEVDEVKLSLAISNLVENAVKYNTKGGWIHVSLNADHKYFYIEVADSGIGIPQEAQEHIFERFYRVDKSHSREIGGTGLGLSIARSAVVLHRGAIKVYSQPGEGTTFTVRIPLSYVVG</sequence>
<feature type="transmembrane region" description="Helical" evidence="8">
    <location>
        <begin position="52"/>
        <end position="73"/>
    </location>
</feature>
<reference evidence="10" key="1">
    <citation type="submission" date="2020-08" db="EMBL/GenBank/DDBJ databases">
        <authorList>
            <person name="Cejkova D."/>
            <person name="Kubasova T."/>
            <person name="Jahodarova E."/>
            <person name="Rychlik I."/>
        </authorList>
    </citation>
    <scope>NUCLEOTIDE SEQUENCE</scope>
    <source>
        <strain evidence="10">An582</strain>
    </source>
</reference>
<dbReference type="EMBL" id="JACJKS010000004">
    <property type="protein sequence ID" value="MBM6947749.1"/>
    <property type="molecule type" value="Genomic_DNA"/>
</dbReference>
<accession>A0A938XBN6</accession>
<dbReference type="InterPro" id="IPR036097">
    <property type="entry name" value="HisK_dim/P_sf"/>
</dbReference>
<evidence type="ECO:0000313" key="10">
    <source>
        <dbReference type="EMBL" id="MBM6947749.1"/>
    </source>
</evidence>
<dbReference type="GO" id="GO:0000155">
    <property type="term" value="F:phosphorelay sensor kinase activity"/>
    <property type="evidence" value="ECO:0007669"/>
    <property type="project" value="InterPro"/>
</dbReference>
<dbReference type="SUPFAM" id="SSF47384">
    <property type="entry name" value="Homodimeric domain of signal transducing histidine kinase"/>
    <property type="match status" value="1"/>
</dbReference>
<evidence type="ECO:0000256" key="6">
    <source>
        <dbReference type="ARBA" id="ARBA00022777"/>
    </source>
</evidence>
<keyword evidence="8" id="KW-1133">Transmembrane helix</keyword>
<dbReference type="PANTHER" id="PTHR45453">
    <property type="entry name" value="PHOSPHATE REGULON SENSOR PROTEIN PHOR"/>
    <property type="match status" value="1"/>
</dbReference>
<evidence type="ECO:0000256" key="1">
    <source>
        <dbReference type="ARBA" id="ARBA00000085"/>
    </source>
</evidence>
<keyword evidence="5" id="KW-0808">Transferase</keyword>
<evidence type="ECO:0000256" key="7">
    <source>
        <dbReference type="ARBA" id="ARBA00023012"/>
    </source>
</evidence>
<dbReference type="EC" id="2.7.13.3" evidence="3"/>
<name>A0A938XBN6_9CLOT</name>
<dbReference type="Gene3D" id="3.30.565.10">
    <property type="entry name" value="Histidine kinase-like ATPase, C-terminal domain"/>
    <property type="match status" value="1"/>
</dbReference>
<reference evidence="10" key="2">
    <citation type="journal article" date="2021" name="Sci. Rep.">
        <title>The distribution of antibiotic resistance genes in chicken gut microbiota commensals.</title>
        <authorList>
            <person name="Juricova H."/>
            <person name="Matiasovicova J."/>
            <person name="Kubasova T."/>
            <person name="Cejkova D."/>
            <person name="Rychlik I."/>
        </authorList>
    </citation>
    <scope>NUCLEOTIDE SEQUENCE</scope>
    <source>
        <strain evidence="10">An582</strain>
    </source>
</reference>
<dbReference type="Pfam" id="PF02518">
    <property type="entry name" value="HATPase_c"/>
    <property type="match status" value="1"/>
</dbReference>
<dbReference type="InterPro" id="IPR036890">
    <property type="entry name" value="HATPase_C_sf"/>
</dbReference>
<dbReference type="InterPro" id="IPR050351">
    <property type="entry name" value="BphY/WalK/GraS-like"/>
</dbReference>
<dbReference type="GO" id="GO:0004721">
    <property type="term" value="F:phosphoprotein phosphatase activity"/>
    <property type="evidence" value="ECO:0007669"/>
    <property type="project" value="TreeGrafter"/>
</dbReference>
<keyword evidence="6 10" id="KW-0418">Kinase</keyword>
<feature type="transmembrane region" description="Helical" evidence="8">
    <location>
        <begin position="212"/>
        <end position="236"/>
    </location>
</feature>
<keyword evidence="7" id="KW-0902">Two-component regulatory system</keyword>
<evidence type="ECO:0000256" key="2">
    <source>
        <dbReference type="ARBA" id="ARBA00004370"/>
    </source>
</evidence>